<dbReference type="GO" id="GO:0016301">
    <property type="term" value="F:kinase activity"/>
    <property type="evidence" value="ECO:0007669"/>
    <property type="project" value="UniProtKB-KW"/>
</dbReference>
<dbReference type="EMBL" id="SWLB01000007">
    <property type="protein sequence ID" value="KAF3336451.1"/>
    <property type="molecule type" value="Genomic_DNA"/>
</dbReference>
<protein>
    <submittedName>
        <fullName evidence="1">Wall-associated receptor kinase 5-like protein</fullName>
    </submittedName>
</protein>
<dbReference type="Proteomes" id="UP000623129">
    <property type="component" value="Unassembled WGS sequence"/>
</dbReference>
<gene>
    <name evidence="1" type="ORF">FCM35_KLT19037</name>
</gene>
<name>A0A833RBV4_9POAL</name>
<evidence type="ECO:0000313" key="1">
    <source>
        <dbReference type="EMBL" id="KAF3336451.1"/>
    </source>
</evidence>
<keyword evidence="1" id="KW-0808">Transferase</keyword>
<proteinExistence type="predicted"/>
<evidence type="ECO:0000313" key="2">
    <source>
        <dbReference type="Proteomes" id="UP000623129"/>
    </source>
</evidence>
<sequence>MKAATVKEVIDSDQGSLKAIDPGTSYAMLVEDVEFKFNTTYIAINELFDATLPMVIDWAIGTKFDTPSCDIALRHKPTYACNSSNSHCLTVSGEGYPTVPMDMKAILTLMEAVKISTNVPTKMHAQSEESVTILEDIGALVLSVGV</sequence>
<keyword evidence="1" id="KW-0675">Receptor</keyword>
<accession>A0A833RBV4</accession>
<reference evidence="1" key="1">
    <citation type="submission" date="2020-01" db="EMBL/GenBank/DDBJ databases">
        <title>Genome sequence of Kobresia littledalei, the first chromosome-level genome in the family Cyperaceae.</title>
        <authorList>
            <person name="Qu G."/>
        </authorList>
    </citation>
    <scope>NUCLEOTIDE SEQUENCE</scope>
    <source>
        <strain evidence="1">C.B.Clarke</strain>
        <tissue evidence="1">Leaf</tissue>
    </source>
</reference>
<dbReference type="OrthoDB" id="4062651at2759"/>
<keyword evidence="2" id="KW-1185">Reference proteome</keyword>
<keyword evidence="1" id="KW-0418">Kinase</keyword>
<dbReference type="AlphaFoldDB" id="A0A833RBV4"/>
<organism evidence="1 2">
    <name type="scientific">Carex littledalei</name>
    <dbReference type="NCBI Taxonomy" id="544730"/>
    <lineage>
        <taxon>Eukaryota</taxon>
        <taxon>Viridiplantae</taxon>
        <taxon>Streptophyta</taxon>
        <taxon>Embryophyta</taxon>
        <taxon>Tracheophyta</taxon>
        <taxon>Spermatophyta</taxon>
        <taxon>Magnoliopsida</taxon>
        <taxon>Liliopsida</taxon>
        <taxon>Poales</taxon>
        <taxon>Cyperaceae</taxon>
        <taxon>Cyperoideae</taxon>
        <taxon>Cariceae</taxon>
        <taxon>Carex</taxon>
        <taxon>Carex subgen. Euthyceras</taxon>
    </lineage>
</organism>
<comment type="caution">
    <text evidence="1">The sequence shown here is derived from an EMBL/GenBank/DDBJ whole genome shotgun (WGS) entry which is preliminary data.</text>
</comment>